<protein>
    <submittedName>
        <fullName evidence="1">Uncharacterized protein</fullName>
    </submittedName>
</protein>
<name>A0A2P5BVW6_PARAD</name>
<accession>A0A2P5BVW6</accession>
<evidence type="ECO:0000313" key="1">
    <source>
        <dbReference type="EMBL" id="PON52921.1"/>
    </source>
</evidence>
<dbReference type="EMBL" id="JXTB01000213">
    <property type="protein sequence ID" value="PON52921.1"/>
    <property type="molecule type" value="Genomic_DNA"/>
</dbReference>
<keyword evidence="2" id="KW-1185">Reference proteome</keyword>
<organism evidence="1 2">
    <name type="scientific">Parasponia andersonii</name>
    <name type="common">Sponia andersonii</name>
    <dbReference type="NCBI Taxonomy" id="3476"/>
    <lineage>
        <taxon>Eukaryota</taxon>
        <taxon>Viridiplantae</taxon>
        <taxon>Streptophyta</taxon>
        <taxon>Embryophyta</taxon>
        <taxon>Tracheophyta</taxon>
        <taxon>Spermatophyta</taxon>
        <taxon>Magnoliopsida</taxon>
        <taxon>eudicotyledons</taxon>
        <taxon>Gunneridae</taxon>
        <taxon>Pentapetalae</taxon>
        <taxon>rosids</taxon>
        <taxon>fabids</taxon>
        <taxon>Rosales</taxon>
        <taxon>Cannabaceae</taxon>
        <taxon>Parasponia</taxon>
    </lineage>
</organism>
<feature type="non-terminal residue" evidence="1">
    <location>
        <position position="1"/>
    </location>
</feature>
<sequence>IHLNSGLPSNFHGIIPLAFELTPSTTHPTWLLADITAKKMIQSGFVPVLVNLIEKIESILTCSMLSITSKTIILQVTSFLGISRNNFRASIKSQHLQYTLTDESPCSRFFIQHRYIHTHNC</sequence>
<reference evidence="2" key="1">
    <citation type="submission" date="2016-06" db="EMBL/GenBank/DDBJ databases">
        <title>Parallel loss of symbiosis genes in relatives of nitrogen-fixing non-legume Parasponia.</title>
        <authorList>
            <person name="Van Velzen R."/>
            <person name="Holmer R."/>
            <person name="Bu F."/>
            <person name="Rutten L."/>
            <person name="Van Zeijl A."/>
            <person name="Liu W."/>
            <person name="Santuari L."/>
            <person name="Cao Q."/>
            <person name="Sharma T."/>
            <person name="Shen D."/>
            <person name="Roswanjaya Y."/>
            <person name="Wardhani T."/>
            <person name="Kalhor M.S."/>
            <person name="Jansen J."/>
            <person name="Van den Hoogen J."/>
            <person name="Gungor B."/>
            <person name="Hartog M."/>
            <person name="Hontelez J."/>
            <person name="Verver J."/>
            <person name="Yang W.-C."/>
            <person name="Schijlen E."/>
            <person name="Repin R."/>
            <person name="Schilthuizen M."/>
            <person name="Schranz E."/>
            <person name="Heidstra R."/>
            <person name="Miyata K."/>
            <person name="Fedorova E."/>
            <person name="Kohlen W."/>
            <person name="Bisseling T."/>
            <person name="Smit S."/>
            <person name="Geurts R."/>
        </authorList>
    </citation>
    <scope>NUCLEOTIDE SEQUENCE [LARGE SCALE GENOMIC DNA]</scope>
    <source>
        <strain evidence="2">cv. WU1-14</strain>
    </source>
</reference>
<proteinExistence type="predicted"/>
<comment type="caution">
    <text evidence="1">The sequence shown here is derived from an EMBL/GenBank/DDBJ whole genome shotgun (WGS) entry which is preliminary data.</text>
</comment>
<gene>
    <name evidence="1" type="ORF">PanWU01x14_206040</name>
</gene>
<dbReference type="Proteomes" id="UP000237105">
    <property type="component" value="Unassembled WGS sequence"/>
</dbReference>
<evidence type="ECO:0000313" key="2">
    <source>
        <dbReference type="Proteomes" id="UP000237105"/>
    </source>
</evidence>
<dbReference type="AlphaFoldDB" id="A0A2P5BVW6"/>